<accession>A0A554WS39</accession>
<evidence type="ECO:0000259" key="4">
    <source>
        <dbReference type="PROSITE" id="PS50887"/>
    </source>
</evidence>
<evidence type="ECO:0000313" key="6">
    <source>
        <dbReference type="Proteomes" id="UP000320225"/>
    </source>
</evidence>
<dbReference type="SUPFAM" id="SSF103190">
    <property type="entry name" value="Sensory domain-like"/>
    <property type="match status" value="1"/>
</dbReference>
<feature type="transmembrane region" description="Helical" evidence="3">
    <location>
        <begin position="322"/>
        <end position="346"/>
    </location>
</feature>
<dbReference type="GO" id="GO:0052621">
    <property type="term" value="F:diguanylate cyclase activity"/>
    <property type="evidence" value="ECO:0007669"/>
    <property type="project" value="UniProtKB-EC"/>
</dbReference>
<dbReference type="InterPro" id="IPR029151">
    <property type="entry name" value="Sensor-like_sf"/>
</dbReference>
<evidence type="ECO:0000313" key="5">
    <source>
        <dbReference type="EMBL" id="TSE26390.1"/>
    </source>
</evidence>
<comment type="catalytic activity">
    <reaction evidence="2">
        <text>2 GTP = 3',3'-c-di-GMP + 2 diphosphate</text>
        <dbReference type="Rhea" id="RHEA:24898"/>
        <dbReference type="ChEBI" id="CHEBI:33019"/>
        <dbReference type="ChEBI" id="CHEBI:37565"/>
        <dbReference type="ChEBI" id="CHEBI:58805"/>
        <dbReference type="EC" id="2.7.7.65"/>
    </reaction>
</comment>
<dbReference type="PANTHER" id="PTHR45138">
    <property type="entry name" value="REGULATORY COMPONENTS OF SENSORY TRANSDUCTION SYSTEM"/>
    <property type="match status" value="1"/>
</dbReference>
<dbReference type="InterPro" id="IPR050469">
    <property type="entry name" value="Diguanylate_Cyclase"/>
</dbReference>
<feature type="domain" description="GGDEF" evidence="4">
    <location>
        <begin position="396"/>
        <end position="531"/>
    </location>
</feature>
<dbReference type="InterPro" id="IPR043128">
    <property type="entry name" value="Rev_trsase/Diguanyl_cyclase"/>
</dbReference>
<feature type="transmembrane region" description="Helical" evidence="3">
    <location>
        <begin position="15"/>
        <end position="36"/>
    </location>
</feature>
<comment type="caution">
    <text evidence="5">The sequence shown here is derived from an EMBL/GenBank/DDBJ whole genome shotgun (WGS) entry which is preliminary data.</text>
</comment>
<dbReference type="Gene3D" id="3.30.450.20">
    <property type="entry name" value="PAS domain"/>
    <property type="match status" value="1"/>
</dbReference>
<dbReference type="SMART" id="SM00267">
    <property type="entry name" value="GGDEF"/>
    <property type="match status" value="1"/>
</dbReference>
<gene>
    <name evidence="5" type="primary">pleD_1</name>
    <name evidence="5" type="ORF">Tsedi_00688</name>
</gene>
<sequence>MDATALPATPAARRARVWLVAGLVTLLLAVLAVAAVDRASRWWARQAEARAHETERMRAHMLAEATAAVLNQHLAPAHGVAVSFARGEDVRLLLAALARGEGTDRPELRTRQQALDRRLDIAVQELALGLIAVADRDGVVVAAGEPPGIPSFVGNRYGGGPLHLQTRQGRPARLFLVGETTGRRSIVFAEPVMVEGRFVGYVGVSVTLDEGLLPATADQVLVSDEHGVIVLSRDPRRLFHRLVHEPVWTPPPSGERWPLYGNHPPRLWPWQPGPRPGLWWIDDPAHSTPVLEARGMVLDGLLEVHVLQPATWLQEVAAQRRLLFGLGAALAVALLAVLMLLAAALWQARAHRAALAAANRELQRLVITDPLTGIANRRHLLQMLEEEWRRVRRHGRPLSLLSLDLDHFKAVNDAHGHAEGDRVLRHFAETVQRQLRATDRFGRLGGEEFLVILPETGREAAQQVAWKLRHAVAQTPLPAADGAPGLTVTVSIGGVTSSDPDEPLQALLGRADAALYAAKRAGRDCVRWADDPDVTSPPAG</sequence>
<dbReference type="FunFam" id="3.30.70.270:FF:000001">
    <property type="entry name" value="Diguanylate cyclase domain protein"/>
    <property type="match status" value="1"/>
</dbReference>
<dbReference type="RefSeq" id="WP_143893646.1">
    <property type="nucleotide sequence ID" value="NZ_VJND01000003.1"/>
</dbReference>
<dbReference type="Pfam" id="PF00990">
    <property type="entry name" value="GGDEF"/>
    <property type="match status" value="1"/>
</dbReference>
<dbReference type="EMBL" id="VJND01000003">
    <property type="protein sequence ID" value="TSE26390.1"/>
    <property type="molecule type" value="Genomic_DNA"/>
</dbReference>
<keyword evidence="6" id="KW-1185">Reference proteome</keyword>
<dbReference type="CDD" id="cd01949">
    <property type="entry name" value="GGDEF"/>
    <property type="match status" value="1"/>
</dbReference>
<dbReference type="InterPro" id="IPR000160">
    <property type="entry name" value="GGDEF_dom"/>
</dbReference>
<dbReference type="EC" id="2.7.7.65" evidence="1"/>
<dbReference type="Proteomes" id="UP000320225">
    <property type="component" value="Unassembled WGS sequence"/>
</dbReference>
<reference evidence="5 6" key="1">
    <citation type="submission" date="2019-07" db="EMBL/GenBank/DDBJ databases">
        <title>Tepidimonas sediminis YIM 72259 draft genome.</title>
        <authorList>
            <person name="Da Costa M.S."/>
            <person name="Froufe H.J.C."/>
            <person name="Egas C."/>
            <person name="Albuquerque L."/>
        </authorList>
    </citation>
    <scope>NUCLEOTIDE SEQUENCE [LARGE SCALE GENOMIC DNA]</scope>
    <source>
        <strain evidence="5 6">YIM 72259</strain>
    </source>
</reference>
<dbReference type="InterPro" id="IPR029787">
    <property type="entry name" value="Nucleotide_cyclase"/>
</dbReference>
<organism evidence="5 6">
    <name type="scientific">Tepidimonas sediminis</name>
    <dbReference type="NCBI Taxonomy" id="2588941"/>
    <lineage>
        <taxon>Bacteria</taxon>
        <taxon>Pseudomonadati</taxon>
        <taxon>Pseudomonadota</taxon>
        <taxon>Betaproteobacteria</taxon>
        <taxon>Burkholderiales</taxon>
        <taxon>Tepidimonas</taxon>
    </lineage>
</organism>
<dbReference type="PANTHER" id="PTHR45138:SF9">
    <property type="entry name" value="DIGUANYLATE CYCLASE DGCM-RELATED"/>
    <property type="match status" value="1"/>
</dbReference>
<evidence type="ECO:0000256" key="1">
    <source>
        <dbReference type="ARBA" id="ARBA00012528"/>
    </source>
</evidence>
<dbReference type="SUPFAM" id="SSF55073">
    <property type="entry name" value="Nucleotide cyclase"/>
    <property type="match status" value="1"/>
</dbReference>
<dbReference type="Gene3D" id="3.30.70.270">
    <property type="match status" value="1"/>
</dbReference>
<name>A0A554WS39_9BURK</name>
<keyword evidence="3" id="KW-0472">Membrane</keyword>
<evidence type="ECO:0000256" key="2">
    <source>
        <dbReference type="ARBA" id="ARBA00034247"/>
    </source>
</evidence>
<evidence type="ECO:0000256" key="3">
    <source>
        <dbReference type="SAM" id="Phobius"/>
    </source>
</evidence>
<dbReference type="NCBIfam" id="TIGR00254">
    <property type="entry name" value="GGDEF"/>
    <property type="match status" value="1"/>
</dbReference>
<dbReference type="CDD" id="cd18773">
    <property type="entry name" value="PDC1_HK_sensor"/>
    <property type="match status" value="1"/>
</dbReference>
<dbReference type="PROSITE" id="PS50887">
    <property type="entry name" value="GGDEF"/>
    <property type="match status" value="1"/>
</dbReference>
<keyword evidence="3" id="KW-0812">Transmembrane</keyword>
<dbReference type="AlphaFoldDB" id="A0A554WS39"/>
<proteinExistence type="predicted"/>
<keyword evidence="3" id="KW-1133">Transmembrane helix</keyword>
<protein>
    <recommendedName>
        <fullName evidence="1">diguanylate cyclase</fullName>
        <ecNumber evidence="1">2.7.7.65</ecNumber>
    </recommendedName>
</protein>
<dbReference type="OrthoDB" id="9813903at2"/>